<keyword evidence="1" id="KW-0812">Transmembrane</keyword>
<dbReference type="RefSeq" id="WP_101497078.1">
    <property type="nucleotide sequence ID" value="NZ_LNJZ01000008.1"/>
</dbReference>
<feature type="transmembrane region" description="Helical" evidence="1">
    <location>
        <begin position="84"/>
        <end position="104"/>
    </location>
</feature>
<evidence type="ECO:0000256" key="1">
    <source>
        <dbReference type="SAM" id="Phobius"/>
    </source>
</evidence>
<reference evidence="2 3" key="1">
    <citation type="submission" date="2019-03" db="EMBL/GenBank/DDBJ databases">
        <title>Genomic Encyclopedia of Type Strains, Phase IV (KMG-IV): sequencing the most valuable type-strain genomes for metagenomic binning, comparative biology and taxonomic classification.</title>
        <authorList>
            <person name="Goeker M."/>
        </authorList>
    </citation>
    <scope>NUCLEOTIDE SEQUENCE [LARGE SCALE GENOMIC DNA]</scope>
    <source>
        <strain evidence="2 3">DSM 28679</strain>
    </source>
</reference>
<gene>
    <name evidence="2" type="ORF">DFQ45_10935</name>
</gene>
<feature type="transmembrane region" description="Helical" evidence="1">
    <location>
        <begin position="51"/>
        <end position="72"/>
    </location>
</feature>
<keyword evidence="1" id="KW-0472">Membrane</keyword>
<dbReference type="EMBL" id="SNYK01000009">
    <property type="protein sequence ID" value="TDQ37036.1"/>
    <property type="molecule type" value="Genomic_DNA"/>
</dbReference>
<accession>A0A4R6TV29</accession>
<comment type="caution">
    <text evidence="2">The sequence shown here is derived from an EMBL/GenBank/DDBJ whole genome shotgun (WGS) entry which is preliminary data.</text>
</comment>
<dbReference type="Proteomes" id="UP000294575">
    <property type="component" value="Unassembled WGS sequence"/>
</dbReference>
<sequence length="107" mass="12013">MDMFTGWIVSLSQWSRSHLGDISMALMASTLVLFGPILNAWLRRQTGTLHFIFRTLIFILVCAIGYGLAMIHLTPLIKQALAQLNNYTLAPVLLVLFVLIGIFADRH</sequence>
<evidence type="ECO:0000313" key="3">
    <source>
        <dbReference type="Proteomes" id="UP000294575"/>
    </source>
</evidence>
<dbReference type="InterPro" id="IPR021813">
    <property type="entry name" value="DUF3392"/>
</dbReference>
<feature type="transmembrane region" description="Helical" evidence="1">
    <location>
        <begin position="22"/>
        <end position="42"/>
    </location>
</feature>
<evidence type="ECO:0000313" key="2">
    <source>
        <dbReference type="EMBL" id="TDQ37036.1"/>
    </source>
</evidence>
<organism evidence="2 3">
    <name type="scientific">Thiopseudomonas denitrificans</name>
    <dbReference type="NCBI Taxonomy" id="1501432"/>
    <lineage>
        <taxon>Bacteria</taxon>
        <taxon>Pseudomonadati</taxon>
        <taxon>Pseudomonadota</taxon>
        <taxon>Gammaproteobacteria</taxon>
        <taxon>Pseudomonadales</taxon>
        <taxon>Pseudomonadaceae</taxon>
        <taxon>Thiopseudomonas</taxon>
    </lineage>
</organism>
<protein>
    <submittedName>
        <fullName evidence="2">Uncharacterized protein DUF3392</fullName>
    </submittedName>
</protein>
<keyword evidence="1" id="KW-1133">Transmembrane helix</keyword>
<proteinExistence type="predicted"/>
<dbReference type="Pfam" id="PF11872">
    <property type="entry name" value="DUF3392"/>
    <property type="match status" value="1"/>
</dbReference>
<dbReference type="AlphaFoldDB" id="A0A4R6TV29"/>
<name>A0A4R6TV29_9GAMM</name>
<dbReference type="OrthoDB" id="6196761at2"/>
<keyword evidence="3" id="KW-1185">Reference proteome</keyword>